<reference evidence="1" key="1">
    <citation type="submission" date="2022-08" db="EMBL/GenBank/DDBJ databases">
        <title>The genomic sequence of strain Paenibacillus sp. SCIV0701.</title>
        <authorList>
            <person name="Zhao H."/>
        </authorList>
    </citation>
    <scope>NUCLEOTIDE SEQUENCE</scope>
    <source>
        <strain evidence="1">SCIV0701</strain>
    </source>
</reference>
<evidence type="ECO:0000313" key="2">
    <source>
        <dbReference type="Proteomes" id="UP001141950"/>
    </source>
</evidence>
<dbReference type="AlphaFoldDB" id="A0A9X2SAW7"/>
<dbReference type="Proteomes" id="UP001141950">
    <property type="component" value="Unassembled WGS sequence"/>
</dbReference>
<protein>
    <submittedName>
        <fullName evidence="1">Uncharacterized protein</fullName>
    </submittedName>
</protein>
<name>A0A9X2SAW7_9BACL</name>
<evidence type="ECO:0000313" key="1">
    <source>
        <dbReference type="EMBL" id="MCR2806721.1"/>
    </source>
</evidence>
<accession>A0A9X2SAW7</accession>
<sequence length="517" mass="59624">MLNDSLRQYYESSPWKDSVFCWYPFEDGIPYELVMDAKDFSVEALAAYKNKLGSHGRLLFVYENPFALRYWAGQRTSNTGYPYDTLLGLGNYPLPSKAELQSRLRLAGFEGQKWYYPLTDHYFTREVYSENYLPDEFLNQRFVPYVRNDISLQFDERSLYREVIRGGAFEFMCGSYFVEARVCADDPPCIVDYAAITIYREPAKRFATTVRSDGTVRKTPLHPDGRASLARILRNHEELASLGVNVIELKLEDDSLVMPRLNVPTLWDYWAKKLSEGTFDVQEMVAQFDRIREAIMKAAKTGKCFWELVPANCFYDKENDELIFIDQEYYWENASPDIALTRALWALLYSPAFGMDFRRDSWLELLKARYGLSERFDVLSEQAELKTRAEVFGDMTLLLEQETELAMKQVAESRRYYKVIPAALWLQERGYKCPAIYGFGLRGKTLKRVLDDHGTGVTAVIDQTLHNIGNMEEILSVCNSDVLIVTIYNGDAIREDLSGKITIPVFTLGELIGEQTK</sequence>
<organism evidence="1 2">
    <name type="scientific">Paenibacillus soyae</name>
    <dbReference type="NCBI Taxonomy" id="2969249"/>
    <lineage>
        <taxon>Bacteria</taxon>
        <taxon>Bacillati</taxon>
        <taxon>Bacillota</taxon>
        <taxon>Bacilli</taxon>
        <taxon>Bacillales</taxon>
        <taxon>Paenibacillaceae</taxon>
        <taxon>Paenibacillus</taxon>
    </lineage>
</organism>
<proteinExistence type="predicted"/>
<comment type="caution">
    <text evidence="1">The sequence shown here is derived from an EMBL/GenBank/DDBJ whole genome shotgun (WGS) entry which is preliminary data.</text>
</comment>
<dbReference type="RefSeq" id="WP_257450470.1">
    <property type="nucleotide sequence ID" value="NZ_JANIPJ010000019.1"/>
</dbReference>
<keyword evidence="2" id="KW-1185">Reference proteome</keyword>
<gene>
    <name evidence="1" type="ORF">NQZ67_22830</name>
</gene>
<dbReference type="EMBL" id="JANIPJ010000019">
    <property type="protein sequence ID" value="MCR2806721.1"/>
    <property type="molecule type" value="Genomic_DNA"/>
</dbReference>